<feature type="compositionally biased region" description="Polar residues" evidence="1">
    <location>
        <begin position="156"/>
        <end position="183"/>
    </location>
</feature>
<feature type="region of interest" description="Disordered" evidence="1">
    <location>
        <begin position="110"/>
        <end position="133"/>
    </location>
</feature>
<sequence>MSGSTSTPTSPSSKRSSVLSTASSSSRNSALLEFSPFKFGRKKKLPPPRQNPNLRMNLILPDVLEISAANSLSTPPAGEDTDPMEDEETRERVRLREEAAQALGLSIAGHQNHSDDYSESGHSVASNGTLREEDRTTEILNQADGELPTLNNNHHYQPSPLTSTTSLHPPLSPTSTHGRNRSGSMPPAFPYHTSALPPSLQQNLHHQAPLPLVTAVPSFPSTPRALASFIQTASSGTLPKYYPSSSLRIFAMSKQWKSRHLVLTSPTNVPSGSNSLPLTFASGSSTSHVHVSYLHLFKSASPDEREMERLEITEDSVVFISEEEIGGKKGVVQVAGVDVGFVSDGKKAGSGKKDSAKTKDKEQVKGREQAMWLFHIADPLEKQRWIESIKNKVFGQRTIRAGLGSPLPFSSLNEPRGDMDVMMSMRAQAIISPTTNTTSPTRSTFSSQDSTGNGYPISPASPTTPTAGSHSVSGHDAASVSSTRSSKRTRPSSSHGKSPSAAGIGSGAVLSLKGLFGSKTAVGHTSGRQRSSSRASGVDEWDDPPNPRGARVERTESVVSVGSSKSSVIPKGNNLISILRATSPPNEGSTVGFISNGSGMGVHAPAVDFLALGIHSSPAQTPQSQLDRKILQRPLAHDDHDGSMTARPLLFGNDTAAPFDTAAGGTREDRRTPRTLSVGETFSLQPPPRKRWTSTSDVHTPPVLNTPSSHQLQLQESPFIKDRRNLDDFDVLGGAPSISRLNTSGSGSLTPEPPTNSSPATKRTSGQSAFSFSFGTPPGSGNLDVEYRPRSLSSRSARSARSGQSVRSGDTAEEELEELDVPVSGFDGHSSSSRTRRASGGSGFGSSPDVDKRSSMSSGKRNSVGVSQGKRWSRQLPKRLTPPSGPPPAAPSTPPSSPAHSVIKGTNQSPVKTLPKILPTHPYSGAATEQRASIMTTRSTRSTSSRPSSSHSSVVSNLPSFSKRASASSAMSVLSTTSLQASGTTTPVSSGTHAAGNGITGHTRPTSSHRSSLAPPPRPAPTFALPPAPGEASVPPMLTPPMSAPVSSTNNKSSFRDSITSRAFRLSLMAPKPPPSGVLPPRPDELEHPKSPTSSIASRNTHRRSQSGNNSPLSGGPGSLYSIPGSPVPPSAMDAVHVTRGPLPPTPVSGVPASTPSRGVSIKQRLRILSAPSPSSAPPASPRSSTRPTTIMAPLTGASPPGTPTFAHGLTHYFENSGSFHAVATPTTPSLPAPKIHHVEDEPDAEPELTSLSPPPRRGSKRISLPEVEAPPAIPEDEPSPIQRLSIEDSHPNDTNKPFSLSRPASVISFGVVKM</sequence>
<feature type="compositionally biased region" description="Low complexity" evidence="1">
    <location>
        <begin position="1"/>
        <end position="35"/>
    </location>
</feature>
<feature type="region of interest" description="Disordered" evidence="1">
    <location>
        <begin position="519"/>
        <end position="566"/>
    </location>
</feature>
<feature type="compositionally biased region" description="Acidic residues" evidence="1">
    <location>
        <begin position="79"/>
        <end position="88"/>
    </location>
</feature>
<feature type="compositionally biased region" description="Low complexity" evidence="1">
    <location>
        <begin position="1106"/>
        <end position="1125"/>
    </location>
</feature>
<dbReference type="Proteomes" id="UP001150238">
    <property type="component" value="Unassembled WGS sequence"/>
</dbReference>
<feature type="compositionally biased region" description="Pro residues" evidence="1">
    <location>
        <begin position="1071"/>
        <end position="1081"/>
    </location>
</feature>
<feature type="compositionally biased region" description="Low complexity" evidence="1">
    <location>
        <begin position="432"/>
        <end position="447"/>
    </location>
</feature>
<dbReference type="EMBL" id="JANVFS010000006">
    <property type="protein sequence ID" value="KAJ4491240.1"/>
    <property type="molecule type" value="Genomic_DNA"/>
</dbReference>
<feature type="region of interest" description="Disordered" evidence="1">
    <location>
        <begin position="1224"/>
        <end position="1302"/>
    </location>
</feature>
<accession>A0A9W9AV02</accession>
<comment type="caution">
    <text evidence="3">The sequence shown here is derived from an EMBL/GenBank/DDBJ whole genome shotgun (WGS) entry which is preliminary data.</text>
</comment>
<feature type="compositionally biased region" description="Low complexity" evidence="1">
    <location>
        <begin position="931"/>
        <end position="962"/>
    </location>
</feature>
<reference evidence="3" key="1">
    <citation type="submission" date="2022-08" db="EMBL/GenBank/DDBJ databases">
        <authorList>
            <consortium name="DOE Joint Genome Institute"/>
            <person name="Min B."/>
            <person name="Riley R."/>
            <person name="Sierra-Patev S."/>
            <person name="Naranjo-Ortiz M."/>
            <person name="Looney B."/>
            <person name="Konkel Z."/>
            <person name="Slot J.C."/>
            <person name="Sakamoto Y."/>
            <person name="Steenwyk J.L."/>
            <person name="Rokas A."/>
            <person name="Carro J."/>
            <person name="Camarero S."/>
            <person name="Ferreira P."/>
            <person name="Molpeceres G."/>
            <person name="Ruiz-Duenas F.J."/>
            <person name="Serrano A."/>
            <person name="Henrissat B."/>
            <person name="Drula E."/>
            <person name="Hughes K.W."/>
            <person name="Mata J.L."/>
            <person name="Ishikawa N.K."/>
            <person name="Vargas-Isla R."/>
            <person name="Ushijima S."/>
            <person name="Smith C.A."/>
            <person name="Ahrendt S."/>
            <person name="Andreopoulos W."/>
            <person name="He G."/>
            <person name="Labutti K."/>
            <person name="Lipzen A."/>
            <person name="Ng V."/>
            <person name="Sandor L."/>
            <person name="Barry K."/>
            <person name="Martinez A.T."/>
            <person name="Xiao Y."/>
            <person name="Gibbons J.G."/>
            <person name="Terashima K."/>
            <person name="Hibbett D.S."/>
            <person name="Grigoriev I.V."/>
        </authorList>
    </citation>
    <scope>NUCLEOTIDE SEQUENCE</scope>
    <source>
        <strain evidence="3">Sp2 HRB7682 ss15</strain>
    </source>
</reference>
<feature type="region of interest" description="Disordered" evidence="1">
    <location>
        <begin position="979"/>
        <end position="1202"/>
    </location>
</feature>
<feature type="compositionally biased region" description="Polar residues" evidence="1">
    <location>
        <begin position="855"/>
        <end position="866"/>
    </location>
</feature>
<feature type="compositionally biased region" description="Pro residues" evidence="1">
    <location>
        <begin position="1014"/>
        <end position="1029"/>
    </location>
</feature>
<feature type="compositionally biased region" description="Low complexity" evidence="1">
    <location>
        <begin position="557"/>
        <end position="566"/>
    </location>
</feature>
<feature type="region of interest" description="Disordered" evidence="1">
    <location>
        <begin position="345"/>
        <end position="364"/>
    </location>
</feature>
<feature type="region of interest" description="Disordered" evidence="1">
    <location>
        <begin position="71"/>
        <end position="92"/>
    </location>
</feature>
<organism evidence="3 4">
    <name type="scientific">Lentinula lateritia</name>
    <dbReference type="NCBI Taxonomy" id="40482"/>
    <lineage>
        <taxon>Eukaryota</taxon>
        <taxon>Fungi</taxon>
        <taxon>Dikarya</taxon>
        <taxon>Basidiomycota</taxon>
        <taxon>Agaricomycotina</taxon>
        <taxon>Agaricomycetes</taxon>
        <taxon>Agaricomycetidae</taxon>
        <taxon>Agaricales</taxon>
        <taxon>Marasmiineae</taxon>
        <taxon>Omphalotaceae</taxon>
        <taxon>Lentinula</taxon>
    </lineage>
</organism>
<reference evidence="3" key="2">
    <citation type="journal article" date="2023" name="Proc. Natl. Acad. Sci. U.S.A.">
        <title>A global phylogenomic analysis of the shiitake genus Lentinula.</title>
        <authorList>
            <person name="Sierra-Patev S."/>
            <person name="Min B."/>
            <person name="Naranjo-Ortiz M."/>
            <person name="Looney B."/>
            <person name="Konkel Z."/>
            <person name="Slot J.C."/>
            <person name="Sakamoto Y."/>
            <person name="Steenwyk J.L."/>
            <person name="Rokas A."/>
            <person name="Carro J."/>
            <person name="Camarero S."/>
            <person name="Ferreira P."/>
            <person name="Molpeceres G."/>
            <person name="Ruiz-Duenas F.J."/>
            <person name="Serrano A."/>
            <person name="Henrissat B."/>
            <person name="Drula E."/>
            <person name="Hughes K.W."/>
            <person name="Mata J.L."/>
            <person name="Ishikawa N.K."/>
            <person name="Vargas-Isla R."/>
            <person name="Ushijima S."/>
            <person name="Smith C.A."/>
            <person name="Donoghue J."/>
            <person name="Ahrendt S."/>
            <person name="Andreopoulos W."/>
            <person name="He G."/>
            <person name="LaButti K."/>
            <person name="Lipzen A."/>
            <person name="Ng V."/>
            <person name="Riley R."/>
            <person name="Sandor L."/>
            <person name="Barry K."/>
            <person name="Martinez A.T."/>
            <person name="Xiao Y."/>
            <person name="Gibbons J.G."/>
            <person name="Terashima K."/>
            <person name="Grigoriev I.V."/>
            <person name="Hibbett D."/>
        </authorList>
    </citation>
    <scope>NUCLEOTIDE SEQUENCE</scope>
    <source>
        <strain evidence="3">Sp2 HRB7682 ss15</strain>
    </source>
</reference>
<protein>
    <recommendedName>
        <fullName evidence="2">PH domain-containing protein</fullName>
    </recommendedName>
</protein>
<gene>
    <name evidence="3" type="ORF">C8J55DRAFT_486238</name>
</gene>
<evidence type="ECO:0000313" key="3">
    <source>
        <dbReference type="EMBL" id="KAJ4491240.1"/>
    </source>
</evidence>
<feature type="compositionally biased region" description="Low complexity" evidence="1">
    <location>
        <begin position="458"/>
        <end position="467"/>
    </location>
</feature>
<evidence type="ECO:0000313" key="4">
    <source>
        <dbReference type="Proteomes" id="UP001150238"/>
    </source>
</evidence>
<evidence type="ECO:0000256" key="1">
    <source>
        <dbReference type="SAM" id="MobiDB-lite"/>
    </source>
</evidence>
<feature type="compositionally biased region" description="Polar residues" evidence="1">
    <location>
        <begin position="1045"/>
        <end position="1061"/>
    </location>
</feature>
<feature type="region of interest" description="Disordered" evidence="1">
    <location>
        <begin position="736"/>
        <end position="966"/>
    </location>
</feature>
<feature type="compositionally biased region" description="Pro residues" evidence="1">
    <location>
        <begin position="883"/>
        <end position="897"/>
    </location>
</feature>
<dbReference type="PROSITE" id="PS50003">
    <property type="entry name" value="PH_DOMAIN"/>
    <property type="match status" value="1"/>
</dbReference>
<feature type="compositionally biased region" description="Polar residues" evidence="1">
    <location>
        <begin position="979"/>
        <end position="992"/>
    </location>
</feature>
<feature type="region of interest" description="Disordered" evidence="1">
    <location>
        <begin position="1"/>
        <end position="54"/>
    </location>
</feature>
<feature type="region of interest" description="Disordered" evidence="1">
    <location>
        <begin position="659"/>
        <end position="721"/>
    </location>
</feature>
<feature type="compositionally biased region" description="Low complexity" evidence="1">
    <location>
        <begin position="526"/>
        <end position="536"/>
    </location>
</feature>
<feature type="compositionally biased region" description="Acidic residues" evidence="1">
    <location>
        <begin position="811"/>
        <end position="820"/>
    </location>
</feature>
<feature type="region of interest" description="Disordered" evidence="1">
    <location>
        <begin position="431"/>
        <end position="505"/>
    </location>
</feature>
<feature type="domain" description="PH" evidence="2">
    <location>
        <begin position="231"/>
        <end position="394"/>
    </location>
</feature>
<feature type="compositionally biased region" description="Polar residues" evidence="1">
    <location>
        <begin position="757"/>
        <end position="774"/>
    </location>
</feature>
<feature type="compositionally biased region" description="Low complexity" evidence="1">
    <location>
        <begin position="790"/>
        <end position="808"/>
    </location>
</feature>
<feature type="compositionally biased region" description="Polar residues" evidence="1">
    <location>
        <begin position="120"/>
        <end position="129"/>
    </location>
</feature>
<evidence type="ECO:0000259" key="2">
    <source>
        <dbReference type="PROSITE" id="PS50003"/>
    </source>
</evidence>
<feature type="compositionally biased region" description="Polar residues" evidence="1">
    <location>
        <begin position="739"/>
        <end position="750"/>
    </location>
</feature>
<feature type="region of interest" description="Disordered" evidence="1">
    <location>
        <begin position="156"/>
        <end position="189"/>
    </location>
</feature>
<feature type="compositionally biased region" description="Polar residues" evidence="1">
    <location>
        <begin position="674"/>
        <end position="684"/>
    </location>
</feature>
<proteinExistence type="predicted"/>
<dbReference type="InterPro" id="IPR001849">
    <property type="entry name" value="PH_domain"/>
</dbReference>
<feature type="compositionally biased region" description="Polar residues" evidence="1">
    <location>
        <begin position="693"/>
        <end position="716"/>
    </location>
</feature>
<name>A0A9W9AV02_9AGAR</name>